<organism evidence="5 6">
    <name type="scientific">Aequorivita viscosa</name>
    <dbReference type="NCBI Taxonomy" id="797419"/>
    <lineage>
        <taxon>Bacteria</taxon>
        <taxon>Pseudomonadati</taxon>
        <taxon>Bacteroidota</taxon>
        <taxon>Flavobacteriia</taxon>
        <taxon>Flavobacteriales</taxon>
        <taxon>Flavobacteriaceae</taxon>
        <taxon>Aequorivita</taxon>
    </lineage>
</organism>
<dbReference type="Pfam" id="PF17293">
    <property type="entry name" value="Arm-DNA-bind_5"/>
    <property type="match status" value="1"/>
</dbReference>
<keyword evidence="2" id="KW-0238">DNA-binding</keyword>
<keyword evidence="3" id="KW-0233">DNA recombination</keyword>
<dbReference type="InterPro" id="IPR002104">
    <property type="entry name" value="Integrase_catalytic"/>
</dbReference>
<dbReference type="InterPro" id="IPR010998">
    <property type="entry name" value="Integrase_recombinase_N"/>
</dbReference>
<dbReference type="PANTHER" id="PTHR30349:SF64">
    <property type="entry name" value="PROPHAGE INTEGRASE INTD-RELATED"/>
    <property type="match status" value="1"/>
</dbReference>
<gene>
    <name evidence="5" type="ORF">SAMN04487908_1545</name>
</gene>
<name>A0A1M6PPV8_9FLAO</name>
<dbReference type="OrthoDB" id="9806835at2"/>
<reference evidence="6" key="1">
    <citation type="submission" date="2016-11" db="EMBL/GenBank/DDBJ databases">
        <authorList>
            <person name="Varghese N."/>
            <person name="Submissions S."/>
        </authorList>
    </citation>
    <scope>NUCLEOTIDE SEQUENCE [LARGE SCALE GENOMIC DNA]</scope>
    <source>
        <strain evidence="6">DSM 26349</strain>
    </source>
</reference>
<dbReference type="Gene3D" id="1.10.443.10">
    <property type="entry name" value="Intergrase catalytic core"/>
    <property type="match status" value="1"/>
</dbReference>
<dbReference type="InterPro" id="IPR050090">
    <property type="entry name" value="Tyrosine_recombinase_XerCD"/>
</dbReference>
<dbReference type="SUPFAM" id="SSF56349">
    <property type="entry name" value="DNA breaking-rejoining enzymes"/>
    <property type="match status" value="1"/>
</dbReference>
<dbReference type="InterPro" id="IPR025269">
    <property type="entry name" value="SAM-like_dom"/>
</dbReference>
<keyword evidence="6" id="KW-1185">Reference proteome</keyword>
<evidence type="ECO:0000313" key="5">
    <source>
        <dbReference type="EMBL" id="SHK09947.1"/>
    </source>
</evidence>
<dbReference type="GO" id="GO:0006310">
    <property type="term" value="P:DNA recombination"/>
    <property type="evidence" value="ECO:0007669"/>
    <property type="project" value="UniProtKB-KW"/>
</dbReference>
<dbReference type="STRING" id="797419.SAMN05216556_1493"/>
<dbReference type="CDD" id="cd01185">
    <property type="entry name" value="INTN1_C_like"/>
    <property type="match status" value="1"/>
</dbReference>
<evidence type="ECO:0000256" key="3">
    <source>
        <dbReference type="ARBA" id="ARBA00023172"/>
    </source>
</evidence>
<accession>A0A1M6PPV8</accession>
<comment type="similarity">
    <text evidence="1">Belongs to the 'phage' integrase family.</text>
</comment>
<evidence type="ECO:0000259" key="4">
    <source>
        <dbReference type="PROSITE" id="PS51898"/>
    </source>
</evidence>
<sequence length="418" mass="49135">MRNSGSFSFNFQPRFENSTKNQTPLYIRINANGKRNRFSLKRTFTTRLWDQSRERLKGTSKEAIVLNAFLDDVTMGLHDAYRELIRERKQITANSIMARYRGEDQLSKTLLQLSEYHKFTMKSVLKPGTLKNYYTTETYLQKFLKIERKTDDIYLDDLNYAFIIDFDNFLRRNVAQLQSRPLHNNGVMKHLERLKKLLNLAVKLEWVQRDPFAKFSLKFEKIERPFLSQFEIDTIVNANFERSNLNMIRDIFIFSCYTGLSYIDVKTLTKDNIVKGIDGNNWIFTKREKTSQAVKIPLLERAADIIEKYRDFPMKDNRLLPVYSNQKVNQYLKEMAAELKIQKKFTFHCARHTFATTITLSNGVPLETVSKLLGHSKLSTTQIYAKVLENKISDDIGNLRNVLKDQQQEKNLKRINNS</sequence>
<dbReference type="RefSeq" id="WP_073222324.1">
    <property type="nucleotide sequence ID" value="NZ_FNNS01000049.1"/>
</dbReference>
<dbReference type="Gene3D" id="1.10.150.130">
    <property type="match status" value="1"/>
</dbReference>
<evidence type="ECO:0000313" key="6">
    <source>
        <dbReference type="Proteomes" id="UP000184172"/>
    </source>
</evidence>
<dbReference type="PANTHER" id="PTHR30349">
    <property type="entry name" value="PHAGE INTEGRASE-RELATED"/>
    <property type="match status" value="1"/>
</dbReference>
<evidence type="ECO:0000256" key="2">
    <source>
        <dbReference type="ARBA" id="ARBA00023125"/>
    </source>
</evidence>
<evidence type="ECO:0000256" key="1">
    <source>
        <dbReference type="ARBA" id="ARBA00008857"/>
    </source>
</evidence>
<dbReference type="Pfam" id="PF00589">
    <property type="entry name" value="Phage_integrase"/>
    <property type="match status" value="1"/>
</dbReference>
<dbReference type="PROSITE" id="PS51898">
    <property type="entry name" value="TYR_RECOMBINASE"/>
    <property type="match status" value="1"/>
</dbReference>
<proteinExistence type="inferred from homology"/>
<feature type="domain" description="Tyr recombinase" evidence="4">
    <location>
        <begin position="222"/>
        <end position="404"/>
    </location>
</feature>
<dbReference type="AlphaFoldDB" id="A0A1M6PPV8"/>
<dbReference type="InterPro" id="IPR013762">
    <property type="entry name" value="Integrase-like_cat_sf"/>
</dbReference>
<dbReference type="InterPro" id="IPR011010">
    <property type="entry name" value="DNA_brk_join_enz"/>
</dbReference>
<protein>
    <submittedName>
        <fullName evidence="5">Site-specific recombinase XerD</fullName>
    </submittedName>
</protein>
<dbReference type="GO" id="GO:0003677">
    <property type="term" value="F:DNA binding"/>
    <property type="evidence" value="ECO:0007669"/>
    <property type="project" value="UniProtKB-KW"/>
</dbReference>
<dbReference type="Pfam" id="PF13102">
    <property type="entry name" value="Phage_int_SAM_5"/>
    <property type="match status" value="1"/>
</dbReference>
<dbReference type="InterPro" id="IPR035386">
    <property type="entry name" value="Arm-DNA-bind_5"/>
</dbReference>
<dbReference type="Proteomes" id="UP000184172">
    <property type="component" value="Unassembled WGS sequence"/>
</dbReference>
<dbReference type="EMBL" id="FQYV01000054">
    <property type="protein sequence ID" value="SHK09947.1"/>
    <property type="molecule type" value="Genomic_DNA"/>
</dbReference>
<dbReference type="GO" id="GO:0015074">
    <property type="term" value="P:DNA integration"/>
    <property type="evidence" value="ECO:0007669"/>
    <property type="project" value="InterPro"/>
</dbReference>